<dbReference type="Proteomes" id="UP000327013">
    <property type="component" value="Unassembled WGS sequence"/>
</dbReference>
<comment type="caution">
    <text evidence="4">The sequence shown here is derived from an EMBL/GenBank/DDBJ whole genome shotgun (WGS) entry which is preliminary data.</text>
</comment>
<dbReference type="PIRSF" id="PIRSF028983">
    <property type="entry name" value="BCP1"/>
    <property type="match status" value="1"/>
</dbReference>
<gene>
    <name evidence="4" type="ORF">FH972_024706</name>
</gene>
<protein>
    <recommendedName>
        <fullName evidence="2">Protein BCCIP homolog</fullName>
    </recommendedName>
</protein>
<organism evidence="4 5">
    <name type="scientific">Carpinus fangiana</name>
    <dbReference type="NCBI Taxonomy" id="176857"/>
    <lineage>
        <taxon>Eukaryota</taxon>
        <taxon>Viridiplantae</taxon>
        <taxon>Streptophyta</taxon>
        <taxon>Embryophyta</taxon>
        <taxon>Tracheophyta</taxon>
        <taxon>Spermatophyta</taxon>
        <taxon>Magnoliopsida</taxon>
        <taxon>eudicotyledons</taxon>
        <taxon>Gunneridae</taxon>
        <taxon>Pentapetalae</taxon>
        <taxon>rosids</taxon>
        <taxon>fabids</taxon>
        <taxon>Fagales</taxon>
        <taxon>Betulaceae</taxon>
        <taxon>Carpinus</taxon>
    </lineage>
</organism>
<proteinExistence type="inferred from homology"/>
<evidence type="ECO:0000256" key="1">
    <source>
        <dbReference type="ARBA" id="ARBA00006781"/>
    </source>
</evidence>
<dbReference type="PANTHER" id="PTHR13261">
    <property type="entry name" value="BRCA2 AND CDKN1A INTERACTING PROTEIN"/>
    <property type="match status" value="1"/>
</dbReference>
<evidence type="ECO:0000313" key="5">
    <source>
        <dbReference type="Proteomes" id="UP000327013"/>
    </source>
</evidence>
<comment type="similarity">
    <text evidence="1 2">Belongs to the BCP1 family.</text>
</comment>
<name>A0A5N6KYS2_9ROSI</name>
<accession>A0A5N6KYS2</accession>
<feature type="region of interest" description="Disordered" evidence="3">
    <location>
        <begin position="178"/>
        <end position="204"/>
    </location>
</feature>
<dbReference type="AlphaFoldDB" id="A0A5N6KYS2"/>
<dbReference type="EMBL" id="VIBQ01000018">
    <property type="protein sequence ID" value="KAB8364843.1"/>
    <property type="molecule type" value="Genomic_DNA"/>
</dbReference>
<dbReference type="PANTHER" id="PTHR13261:SF0">
    <property type="entry name" value="BRCA2 AND CDKN1A-INTERACTING PROTEIN"/>
    <property type="match status" value="1"/>
</dbReference>
<evidence type="ECO:0000313" key="4">
    <source>
        <dbReference type="EMBL" id="KAB8364843.1"/>
    </source>
</evidence>
<evidence type="ECO:0000256" key="3">
    <source>
        <dbReference type="SAM" id="MobiDB-lite"/>
    </source>
</evidence>
<keyword evidence="5" id="KW-1185">Reference proteome</keyword>
<dbReference type="OrthoDB" id="27543at2759"/>
<dbReference type="InterPro" id="IPR025602">
    <property type="entry name" value="BCP1_family"/>
</dbReference>
<sequence length="282" mass="31112">MLDIEFEWFDPQEVDFHGIKTLLKQLFDADHELMDCSGLSDLVISQPKLGSTVKVSDEVNTDAKNNDPFAFLTVLNLHAHLSKPPVQSLTSYLSSVASQIPSLASTLPSILSSNDAQVGLVLTERFINMPAEIVPPMYTMLLEEIQWALDENEPYKFTHYLVLSKTYTEVISKLGDGEGGTIVHEDDDDDAPKKKKQKGKKGGAATTEVTGETFYFHPEDEVLHRFAAGYGDFAYRKEAAEGASDAKRAFYEAGVKPMGHMILLEAGKFQEAVEAVKTYLGG</sequence>
<reference evidence="4 5" key="1">
    <citation type="submission" date="2019-06" db="EMBL/GenBank/DDBJ databases">
        <title>A chromosomal-level reference genome of Carpinus fangiana (Coryloideae, Betulaceae).</title>
        <authorList>
            <person name="Yang X."/>
            <person name="Wang Z."/>
            <person name="Zhang L."/>
            <person name="Hao G."/>
            <person name="Liu J."/>
            <person name="Yang Y."/>
        </authorList>
    </citation>
    <scope>NUCLEOTIDE SEQUENCE [LARGE SCALE GENOMIC DNA]</scope>
    <source>
        <strain evidence="4">Cfa_2016G</strain>
        <tissue evidence="4">Leaf</tissue>
    </source>
</reference>
<dbReference type="GO" id="GO:0005634">
    <property type="term" value="C:nucleus"/>
    <property type="evidence" value="ECO:0007669"/>
    <property type="project" value="TreeGrafter"/>
</dbReference>
<dbReference type="Pfam" id="PF13862">
    <property type="entry name" value="BCCIP"/>
    <property type="match status" value="1"/>
</dbReference>
<evidence type="ECO:0000256" key="2">
    <source>
        <dbReference type="PIRNR" id="PIRNR028983"/>
    </source>
</evidence>